<reference evidence="4 5" key="1">
    <citation type="submission" date="2020-02" db="EMBL/GenBank/DDBJ databases">
        <title>Out from the shadows clarifying the taxonomy of the family Cryomorphaceae and related taxa by utilizing the GTDB taxonomic framework.</title>
        <authorList>
            <person name="Bowman J.P."/>
        </authorList>
    </citation>
    <scope>NUCLEOTIDE SEQUENCE [LARGE SCALE GENOMIC DNA]</scope>
    <source>
        <strain evidence="4 5">QSSC 1-22</strain>
    </source>
</reference>
<evidence type="ECO:0000259" key="3">
    <source>
        <dbReference type="Pfam" id="PF17482"/>
    </source>
</evidence>
<dbReference type="InterPro" id="IPR020287">
    <property type="entry name" value="Tail_sheath_C"/>
</dbReference>
<evidence type="ECO:0000313" key="5">
    <source>
        <dbReference type="Proteomes" id="UP000486602"/>
    </source>
</evidence>
<keyword evidence="5" id="KW-1185">Reference proteome</keyword>
<dbReference type="PANTHER" id="PTHR35861">
    <property type="match status" value="1"/>
</dbReference>
<dbReference type="InterPro" id="IPR052042">
    <property type="entry name" value="Tail_sheath_structural"/>
</dbReference>
<dbReference type="Proteomes" id="UP000486602">
    <property type="component" value="Unassembled WGS sequence"/>
</dbReference>
<name>A0A7K3WTJ0_9FLAO</name>
<dbReference type="Pfam" id="PF17482">
    <property type="entry name" value="Phage_sheath_1C"/>
    <property type="match status" value="1"/>
</dbReference>
<dbReference type="Pfam" id="PF04984">
    <property type="entry name" value="Phage_sheath_1"/>
    <property type="match status" value="1"/>
</dbReference>
<feature type="domain" description="Tail sheath protein C-terminal" evidence="3">
    <location>
        <begin position="357"/>
        <end position="463"/>
    </location>
</feature>
<dbReference type="Gene3D" id="3.40.50.11780">
    <property type="match status" value="1"/>
</dbReference>
<gene>
    <name evidence="4" type="ORF">G3O08_16015</name>
</gene>
<feature type="domain" description="Tail sheath protein subtilisin-like" evidence="2">
    <location>
        <begin position="156"/>
        <end position="353"/>
    </location>
</feature>
<dbReference type="AlphaFoldDB" id="A0A7K3WTJ0"/>
<dbReference type="RefSeq" id="WP_163286400.1">
    <property type="nucleotide sequence ID" value="NZ_JAAGVY010000037.1"/>
</dbReference>
<dbReference type="EMBL" id="JAAGVY010000037">
    <property type="protein sequence ID" value="NEN25007.1"/>
    <property type="molecule type" value="Genomic_DNA"/>
</dbReference>
<dbReference type="InterPro" id="IPR035089">
    <property type="entry name" value="Phage_sheath_subtilisin"/>
</dbReference>
<comment type="caution">
    <text evidence="4">The sequence shown here is derived from an EMBL/GenBank/DDBJ whole genome shotgun (WGS) entry which is preliminary data.</text>
</comment>
<comment type="similarity">
    <text evidence="1">Belongs to the myoviridae tail sheath protein family.</text>
</comment>
<protein>
    <submittedName>
        <fullName evidence="4">Phage tail sheath family protein</fullName>
    </submittedName>
</protein>
<proteinExistence type="inferred from homology"/>
<organism evidence="4 5">
    <name type="scientific">Cryomorpha ignava</name>
    <dbReference type="NCBI Taxonomy" id="101383"/>
    <lineage>
        <taxon>Bacteria</taxon>
        <taxon>Pseudomonadati</taxon>
        <taxon>Bacteroidota</taxon>
        <taxon>Flavobacteriia</taxon>
        <taxon>Flavobacteriales</taxon>
        <taxon>Cryomorphaceae</taxon>
        <taxon>Cryomorpha</taxon>
    </lineage>
</organism>
<evidence type="ECO:0000259" key="2">
    <source>
        <dbReference type="Pfam" id="PF04984"/>
    </source>
</evidence>
<dbReference type="PANTHER" id="PTHR35861:SF1">
    <property type="entry name" value="PHAGE TAIL SHEATH PROTEIN"/>
    <property type="match status" value="1"/>
</dbReference>
<accession>A0A7K3WTJ0</accession>
<sequence length="468" mass="52534">MAKYKTPGVYINEISSLPPSVAQVETAIPAFIGYTEKGTNVPTRMRSITEYRNGFGGPFQKEIGKFEINKNRIITAPKIWTTPTYRMFYMLEMFFANGGGDCFIISVGNYDDGKDTVKNQAMIEGLSLLDEEDLPTLIVFPDAASRKNSEEPAELYKAALAQCAKRKDRFLICDVEESKKQTNTISESAIEFRFAIGMNDLKYGAAYFPSLLTTLTYTSADDKIKVMLNDEKHVLRHREESILEDPNKNESSLYHKDDGKYKDLYLEIKKIIDGIKLELPPSAAVAGAYTRVDNSRGVWKAPANVSLNKVMAPTLKINDMEQADLNISSTGKSINAIRSFVGQGVMIWGARTLAGNDNEWRYISVRRFFNMVEKSVKKASERFVFEPNDANTWIKIKAMIENYLNTLWRAGALGGAKPEHAYFVNVGLGQTMTAYDTQEGNLIVEIGLAPVRPAEFINLRFSLKMQKS</sequence>
<evidence type="ECO:0000256" key="1">
    <source>
        <dbReference type="ARBA" id="ARBA00008005"/>
    </source>
</evidence>
<evidence type="ECO:0000313" key="4">
    <source>
        <dbReference type="EMBL" id="NEN25007.1"/>
    </source>
</evidence>